<evidence type="ECO:0000313" key="7">
    <source>
        <dbReference type="EMBL" id="TDE08506.1"/>
    </source>
</evidence>
<dbReference type="PANTHER" id="PTHR24421:SF63">
    <property type="entry name" value="SENSOR HISTIDINE KINASE DESK"/>
    <property type="match status" value="1"/>
</dbReference>
<feature type="transmembrane region" description="Helical" evidence="4">
    <location>
        <begin position="72"/>
        <end position="92"/>
    </location>
</feature>
<dbReference type="Pfam" id="PF07730">
    <property type="entry name" value="HisKA_3"/>
    <property type="match status" value="1"/>
</dbReference>
<dbReference type="SUPFAM" id="SSF55874">
    <property type="entry name" value="ATPase domain of HSP90 chaperone/DNA topoisomerase II/histidine kinase"/>
    <property type="match status" value="1"/>
</dbReference>
<sequence length="381" mass="39531">MGVDAAYRRARTGTVALVVVMLVSGVAMPVVGLVVEERPLWRVLGGAGIAAFTAALAWALHDEFRPGDGDGGGVRASSVALVAATVASVPLVGPVGAPSGEWESWAWLAGVVVGVVPLLLRGLAAVLAVVVTVATAVGVALAVGGSVLAYVVITLSVGVTLALANGLQLGMWRLVVQARDGQEARARLAATEERLRFARDVHDLLGHDLSVIALKAELAKRLAPVDADRAGEQAAEIQRLAGAALEQVRRAVHGYRAIDLRDQLDAVRHVLDSAGVRCTVRLPEGELPPVATHLVPVLREAVTNLLRHSRAVHCTIDVEASAEQVRMVVTNDGVSTRTDERDPHSHGLRGLADRLAEVGGTVVADGSAGTFTVTATVPVAA</sequence>
<name>A0A4R5D5A3_9ACTN</name>
<dbReference type="Gene3D" id="3.30.565.10">
    <property type="entry name" value="Histidine kinase-like ATPase, C-terminal domain"/>
    <property type="match status" value="1"/>
</dbReference>
<dbReference type="InParanoid" id="A0A4R5D5A3"/>
<evidence type="ECO:0000259" key="5">
    <source>
        <dbReference type="Pfam" id="PF02518"/>
    </source>
</evidence>
<proteinExistence type="predicted"/>
<feature type="transmembrane region" description="Helical" evidence="4">
    <location>
        <begin position="12"/>
        <end position="34"/>
    </location>
</feature>
<evidence type="ECO:0000256" key="1">
    <source>
        <dbReference type="ARBA" id="ARBA00022679"/>
    </source>
</evidence>
<dbReference type="PANTHER" id="PTHR24421">
    <property type="entry name" value="NITRATE/NITRITE SENSOR PROTEIN NARX-RELATED"/>
    <property type="match status" value="1"/>
</dbReference>
<dbReference type="CDD" id="cd16917">
    <property type="entry name" value="HATPase_UhpB-NarQ-NarX-like"/>
    <property type="match status" value="1"/>
</dbReference>
<dbReference type="InterPro" id="IPR003594">
    <property type="entry name" value="HATPase_dom"/>
</dbReference>
<feature type="transmembrane region" description="Helical" evidence="4">
    <location>
        <begin position="149"/>
        <end position="167"/>
    </location>
</feature>
<evidence type="ECO:0000256" key="4">
    <source>
        <dbReference type="SAM" id="Phobius"/>
    </source>
</evidence>
<dbReference type="EMBL" id="SMKZ01000024">
    <property type="protein sequence ID" value="TDE08506.1"/>
    <property type="molecule type" value="Genomic_DNA"/>
</dbReference>
<accession>A0A4R5D5A3</accession>
<evidence type="ECO:0000259" key="6">
    <source>
        <dbReference type="Pfam" id="PF07730"/>
    </source>
</evidence>
<reference evidence="7 8" key="1">
    <citation type="submission" date="2019-03" db="EMBL/GenBank/DDBJ databases">
        <title>Draft genome sequences of novel Actinobacteria.</title>
        <authorList>
            <person name="Sahin N."/>
            <person name="Ay H."/>
            <person name="Saygin H."/>
        </authorList>
    </citation>
    <scope>NUCLEOTIDE SEQUENCE [LARGE SCALE GENOMIC DNA]</scope>
    <source>
        <strain evidence="7 8">5K138</strain>
    </source>
</reference>
<keyword evidence="4" id="KW-0472">Membrane</keyword>
<keyword evidence="4" id="KW-1133">Transmembrane helix</keyword>
<protein>
    <submittedName>
        <fullName evidence="7">Histidine kinase</fullName>
    </submittedName>
</protein>
<dbReference type="OrthoDB" id="5241784at2"/>
<keyword evidence="1" id="KW-0808">Transferase</keyword>
<keyword evidence="2 7" id="KW-0418">Kinase</keyword>
<dbReference type="GO" id="GO:0000155">
    <property type="term" value="F:phosphorelay sensor kinase activity"/>
    <property type="evidence" value="ECO:0007669"/>
    <property type="project" value="InterPro"/>
</dbReference>
<evidence type="ECO:0000313" key="8">
    <source>
        <dbReference type="Proteomes" id="UP000294739"/>
    </source>
</evidence>
<gene>
    <name evidence="7" type="ORF">E1269_17145</name>
</gene>
<dbReference type="InterPro" id="IPR050482">
    <property type="entry name" value="Sensor_HK_TwoCompSys"/>
</dbReference>
<dbReference type="Gene3D" id="1.20.5.1930">
    <property type="match status" value="1"/>
</dbReference>
<feature type="transmembrane region" description="Helical" evidence="4">
    <location>
        <begin position="40"/>
        <end position="60"/>
    </location>
</feature>
<keyword evidence="8" id="KW-1185">Reference proteome</keyword>
<dbReference type="InterPro" id="IPR011712">
    <property type="entry name" value="Sig_transdc_His_kin_sub3_dim/P"/>
</dbReference>
<dbReference type="Proteomes" id="UP000294739">
    <property type="component" value="Unassembled WGS sequence"/>
</dbReference>
<evidence type="ECO:0000256" key="2">
    <source>
        <dbReference type="ARBA" id="ARBA00022777"/>
    </source>
</evidence>
<dbReference type="Pfam" id="PF02518">
    <property type="entry name" value="HATPase_c"/>
    <property type="match status" value="1"/>
</dbReference>
<feature type="domain" description="Histidine kinase/HSP90-like ATPase" evidence="5">
    <location>
        <begin position="292"/>
        <end position="379"/>
    </location>
</feature>
<dbReference type="AlphaFoldDB" id="A0A4R5D5A3"/>
<keyword evidence="3" id="KW-0902">Two-component regulatory system</keyword>
<organism evidence="7 8">
    <name type="scientific">Jiangella asiatica</name>
    <dbReference type="NCBI Taxonomy" id="2530372"/>
    <lineage>
        <taxon>Bacteria</taxon>
        <taxon>Bacillati</taxon>
        <taxon>Actinomycetota</taxon>
        <taxon>Actinomycetes</taxon>
        <taxon>Jiangellales</taxon>
        <taxon>Jiangellaceae</taxon>
        <taxon>Jiangella</taxon>
    </lineage>
</organism>
<dbReference type="GO" id="GO:0046983">
    <property type="term" value="F:protein dimerization activity"/>
    <property type="evidence" value="ECO:0007669"/>
    <property type="project" value="InterPro"/>
</dbReference>
<evidence type="ECO:0000256" key="3">
    <source>
        <dbReference type="ARBA" id="ARBA00023012"/>
    </source>
</evidence>
<comment type="caution">
    <text evidence="7">The sequence shown here is derived from an EMBL/GenBank/DDBJ whole genome shotgun (WGS) entry which is preliminary data.</text>
</comment>
<feature type="domain" description="Signal transduction histidine kinase subgroup 3 dimerisation and phosphoacceptor" evidence="6">
    <location>
        <begin position="193"/>
        <end position="257"/>
    </location>
</feature>
<keyword evidence="4" id="KW-0812">Transmembrane</keyword>
<dbReference type="InterPro" id="IPR036890">
    <property type="entry name" value="HATPase_C_sf"/>
</dbReference>
<dbReference type="GO" id="GO:0016020">
    <property type="term" value="C:membrane"/>
    <property type="evidence" value="ECO:0007669"/>
    <property type="project" value="InterPro"/>
</dbReference>